<evidence type="ECO:0000313" key="3">
    <source>
        <dbReference type="Proteomes" id="UP000476064"/>
    </source>
</evidence>
<protein>
    <submittedName>
        <fullName evidence="2">Uncharacterized protein</fullName>
    </submittedName>
</protein>
<organism evidence="2 3">
    <name type="scientific">Paenibacillus lycopersici</name>
    <dbReference type="NCBI Taxonomy" id="2704462"/>
    <lineage>
        <taxon>Bacteria</taxon>
        <taxon>Bacillati</taxon>
        <taxon>Bacillota</taxon>
        <taxon>Bacilli</taxon>
        <taxon>Bacillales</taxon>
        <taxon>Paenibacillaceae</taxon>
        <taxon>Paenibacillus</taxon>
    </lineage>
</organism>
<name>A0A6C0G1F3_9BACL</name>
<reference evidence="2 3" key="1">
    <citation type="submission" date="2020-01" db="EMBL/GenBank/DDBJ databases">
        <title>Paenibacillus sp. nov., isolated from tomato rhizosphere.</title>
        <authorList>
            <person name="Weon H.-Y."/>
            <person name="Lee S.A."/>
        </authorList>
    </citation>
    <scope>NUCLEOTIDE SEQUENCE [LARGE SCALE GENOMIC DNA]</scope>
    <source>
        <strain evidence="2 3">12200R-189</strain>
    </source>
</reference>
<dbReference type="KEGG" id="plyc:GXP70_18245"/>
<dbReference type="AlphaFoldDB" id="A0A6C0G1F3"/>
<evidence type="ECO:0000256" key="1">
    <source>
        <dbReference type="SAM" id="Coils"/>
    </source>
</evidence>
<dbReference type="Proteomes" id="UP000476064">
    <property type="component" value="Chromosome"/>
</dbReference>
<proteinExistence type="predicted"/>
<feature type="coiled-coil region" evidence="1">
    <location>
        <begin position="70"/>
        <end position="97"/>
    </location>
</feature>
<accession>A0A6C0G1F3</accession>
<keyword evidence="1" id="KW-0175">Coiled coil</keyword>
<keyword evidence="3" id="KW-1185">Reference proteome</keyword>
<sequence>MLKDQARDLEEDLALCEAATPSQWSSIPCRCGECNMQFISVAWSEGRFEPADARFITAAREGWPYAIRRALELEVENDRLREEISLMQEQVQQHRSLCYD</sequence>
<dbReference type="RefSeq" id="WP_162358162.1">
    <property type="nucleotide sequence ID" value="NZ_CP048209.1"/>
</dbReference>
<gene>
    <name evidence="2" type="ORF">GXP70_18245</name>
</gene>
<evidence type="ECO:0000313" key="2">
    <source>
        <dbReference type="EMBL" id="QHT61723.1"/>
    </source>
</evidence>
<dbReference type="EMBL" id="CP048209">
    <property type="protein sequence ID" value="QHT61723.1"/>
    <property type="molecule type" value="Genomic_DNA"/>
</dbReference>